<dbReference type="Proteomes" id="UP000239735">
    <property type="component" value="Unassembled WGS sequence"/>
</dbReference>
<gene>
    <name evidence="2" type="ORF">SBA5_400027</name>
</gene>
<sequence length="217" mass="23850">MRVLLRDLGYAFRQWRKALGFTVTVLLTLALGIGANSAIFTLVNAILLHNLPATDPKTLIRIGDEDDCCVNGGWHDNGDYSLFATDTYFMFKKNLPEFEELAAMESGYAWRPITVRRAGPQTIAKSVMGTLVSGNYFRVFGLSPAAGRLFVDADDQKGAPITAVMSYDAWQQDYAGDKSVVGSAFYINTSRSQLLGLRQKDFTGTASIPIRPSTSFL</sequence>
<name>A0A2N9LK30_9BACT</name>
<evidence type="ECO:0000259" key="1">
    <source>
        <dbReference type="Pfam" id="PF12704"/>
    </source>
</evidence>
<evidence type="ECO:0000313" key="3">
    <source>
        <dbReference type="Proteomes" id="UP000239735"/>
    </source>
</evidence>
<protein>
    <submittedName>
        <fullName evidence="2">Permease</fullName>
    </submittedName>
</protein>
<evidence type="ECO:0000313" key="2">
    <source>
        <dbReference type="EMBL" id="SPE23616.1"/>
    </source>
</evidence>
<reference evidence="3" key="1">
    <citation type="submission" date="2018-02" db="EMBL/GenBank/DDBJ databases">
        <authorList>
            <person name="Hausmann B."/>
        </authorList>
    </citation>
    <scope>NUCLEOTIDE SEQUENCE [LARGE SCALE GENOMIC DNA]</scope>
    <source>
        <strain evidence="3">Peat soil MAG SbA5</strain>
    </source>
</reference>
<dbReference type="EMBL" id="OKRB01000098">
    <property type="protein sequence ID" value="SPE23616.1"/>
    <property type="molecule type" value="Genomic_DNA"/>
</dbReference>
<dbReference type="Pfam" id="PF12704">
    <property type="entry name" value="MacB_PCD"/>
    <property type="match status" value="1"/>
</dbReference>
<accession>A0A2N9LK30</accession>
<organism evidence="2 3">
    <name type="scientific">Candidatus Sulfuritelmatomonas gaucii</name>
    <dbReference type="NCBI Taxonomy" id="2043161"/>
    <lineage>
        <taxon>Bacteria</taxon>
        <taxon>Pseudomonadati</taxon>
        <taxon>Acidobacteriota</taxon>
        <taxon>Terriglobia</taxon>
        <taxon>Terriglobales</taxon>
        <taxon>Acidobacteriaceae</taxon>
        <taxon>Candidatus Sulfuritelmatomonas</taxon>
    </lineage>
</organism>
<dbReference type="AlphaFoldDB" id="A0A2N9LK30"/>
<proteinExistence type="predicted"/>
<dbReference type="InterPro" id="IPR025857">
    <property type="entry name" value="MacB_PCD"/>
</dbReference>
<feature type="domain" description="MacB-like periplasmic core" evidence="1">
    <location>
        <begin position="22"/>
        <end position="190"/>
    </location>
</feature>